<feature type="coiled-coil region" evidence="5">
    <location>
        <begin position="276"/>
        <end position="303"/>
    </location>
</feature>
<keyword evidence="7" id="KW-0472">Membrane</keyword>
<dbReference type="FunFam" id="1.10.287.950:FF:000001">
    <property type="entry name" value="Methyl-accepting chemotaxis sensory transducer"/>
    <property type="match status" value="1"/>
</dbReference>
<dbReference type="GO" id="GO:0005886">
    <property type="term" value="C:plasma membrane"/>
    <property type="evidence" value="ECO:0007669"/>
    <property type="project" value="TreeGrafter"/>
</dbReference>
<dbReference type="SMART" id="SM00283">
    <property type="entry name" value="MA"/>
    <property type="match status" value="1"/>
</dbReference>
<dbReference type="InterPro" id="IPR004090">
    <property type="entry name" value="Chemotax_Me-accpt_rcpt"/>
</dbReference>
<dbReference type="GO" id="GO:0004888">
    <property type="term" value="F:transmembrane signaling receptor activity"/>
    <property type="evidence" value="ECO:0007669"/>
    <property type="project" value="InterPro"/>
</dbReference>
<evidence type="ECO:0000256" key="3">
    <source>
        <dbReference type="ARBA" id="ARBA00029447"/>
    </source>
</evidence>
<dbReference type="Proteomes" id="UP000036959">
    <property type="component" value="Unassembled WGS sequence"/>
</dbReference>
<feature type="transmembrane region" description="Helical" evidence="7">
    <location>
        <begin position="166"/>
        <end position="185"/>
    </location>
</feature>
<keyword evidence="7" id="KW-0812">Transmembrane</keyword>
<dbReference type="CDD" id="cd19411">
    <property type="entry name" value="MCP2201-like_sensor"/>
    <property type="match status" value="1"/>
</dbReference>
<evidence type="ECO:0000256" key="7">
    <source>
        <dbReference type="SAM" id="Phobius"/>
    </source>
</evidence>
<feature type="region of interest" description="Disordered" evidence="6">
    <location>
        <begin position="498"/>
        <end position="536"/>
    </location>
</feature>
<dbReference type="OrthoDB" id="5441488at2"/>
<keyword evidence="4" id="KW-0807">Transducer</keyword>
<comment type="caution">
    <text evidence="9">The sequence shown here is derived from an EMBL/GenBank/DDBJ whole genome shotgun (WGS) entry which is preliminary data.</text>
</comment>
<comment type="subcellular location">
    <subcellularLocation>
        <location evidence="1">Membrane</location>
    </subcellularLocation>
</comment>
<keyword evidence="2" id="KW-0488">Methylation</keyword>
<dbReference type="InterPro" id="IPR004089">
    <property type="entry name" value="MCPsignal_dom"/>
</dbReference>
<comment type="similarity">
    <text evidence="3">Belongs to the methyl-accepting chemotaxis (MCP) protein family.</text>
</comment>
<dbReference type="EMBL" id="LFJJ01000250">
    <property type="protein sequence ID" value="KND57382.1"/>
    <property type="molecule type" value="Genomic_DNA"/>
</dbReference>
<name>A0A0L0M407_9BURK</name>
<sequence>MVALDDANSRFSNFVKDINARAELAKGVRDAVSDRALAVRNLVLVTSPEDIRVEGEKVRIAEAQVEERLQKFNALVAAATDMTEKPRVLAAEIGRVETLYRPVALDIYQLAVNKQHDAAVAAIDTKCRPLLNALIKAVGDYSDATNERAQQLVGEAEAQYVRQRNMLLALCAGAIAWALLAGLVITRSLMRELGAEPAALAAAAKKVASGDLSSVHGVDDAKAGSVLASMSAMQSSLVELIAKVRLASDGIATGSSEIAAGNVDLSSRTEEQAAALQQTTSNMEQLTETVKRNTENAQQASALSVNAAEVAKTGNDVVHRVVSLIGDISGSSAKVAEITGIIEGIAFQTNILALNAAVEAARAGEQGRGFAVVASEVRNLAQRSSIAAKEIKELIGEAVHMIQEGSVLADDAGKTMADVTHAVARVKDIMGEIAAASSEQTRGIEEVNQAIGQMDEVTQQNSALVEEAAAASKSLEDQGRELNDAVALFKVDDGAWARPTSDSAAQLRRTESTSRRNSPPKAQLAGLKNDGDWAQF</sequence>
<evidence type="ECO:0000256" key="4">
    <source>
        <dbReference type="PROSITE-ProRule" id="PRU00284"/>
    </source>
</evidence>
<evidence type="ECO:0000256" key="5">
    <source>
        <dbReference type="SAM" id="Coils"/>
    </source>
</evidence>
<dbReference type="PRINTS" id="PR00260">
    <property type="entry name" value="CHEMTRNSDUCR"/>
</dbReference>
<dbReference type="SUPFAM" id="SSF58104">
    <property type="entry name" value="Methyl-accepting chemotaxis protein (MCP) signaling domain"/>
    <property type="match status" value="1"/>
</dbReference>
<gene>
    <name evidence="9" type="ORF">BVER_04029</name>
</gene>
<dbReference type="InterPro" id="IPR047347">
    <property type="entry name" value="YvaQ-like_sensor"/>
</dbReference>
<evidence type="ECO:0000256" key="6">
    <source>
        <dbReference type="SAM" id="MobiDB-lite"/>
    </source>
</evidence>
<dbReference type="PROSITE" id="PS50111">
    <property type="entry name" value="CHEMOTAXIS_TRANSDUC_2"/>
    <property type="match status" value="1"/>
</dbReference>
<dbReference type="AlphaFoldDB" id="A0A0L0M407"/>
<evidence type="ECO:0000313" key="9">
    <source>
        <dbReference type="EMBL" id="KND57382.1"/>
    </source>
</evidence>
<keyword evidence="10" id="KW-1185">Reference proteome</keyword>
<dbReference type="InterPro" id="IPR051310">
    <property type="entry name" value="MCP_chemotaxis"/>
</dbReference>
<organism evidence="9 10">
    <name type="scientific">Candidatus Burkholderia verschuerenii</name>
    <dbReference type="NCBI Taxonomy" id="242163"/>
    <lineage>
        <taxon>Bacteria</taxon>
        <taxon>Pseudomonadati</taxon>
        <taxon>Pseudomonadota</taxon>
        <taxon>Betaproteobacteria</taxon>
        <taxon>Burkholderiales</taxon>
        <taxon>Burkholderiaceae</taxon>
        <taxon>Burkholderia</taxon>
    </lineage>
</organism>
<evidence type="ECO:0000256" key="1">
    <source>
        <dbReference type="ARBA" id="ARBA00004370"/>
    </source>
</evidence>
<dbReference type="Gene3D" id="1.10.287.950">
    <property type="entry name" value="Methyl-accepting chemotaxis protein"/>
    <property type="match status" value="1"/>
</dbReference>
<evidence type="ECO:0000256" key="2">
    <source>
        <dbReference type="ARBA" id="ARBA00022481"/>
    </source>
</evidence>
<dbReference type="PANTHER" id="PTHR43531:SF14">
    <property type="entry name" value="METHYL-ACCEPTING CHEMOTAXIS PROTEIN I-RELATED"/>
    <property type="match status" value="1"/>
</dbReference>
<evidence type="ECO:0000259" key="8">
    <source>
        <dbReference type="PROSITE" id="PS50111"/>
    </source>
</evidence>
<feature type="coiled-coil region" evidence="5">
    <location>
        <begin position="447"/>
        <end position="485"/>
    </location>
</feature>
<dbReference type="RefSeq" id="WP_083452379.1">
    <property type="nucleotide sequence ID" value="NZ_LFJJ01000250.1"/>
</dbReference>
<proteinExistence type="inferred from homology"/>
<dbReference type="PATRIC" id="fig|242163.4.peg.3526"/>
<reference evidence="10" key="1">
    <citation type="submission" date="2015-06" db="EMBL/GenBank/DDBJ databases">
        <title>Comparative genomics of Burkholderia leaf nodule symbionts.</title>
        <authorList>
            <person name="Carlier A."/>
            <person name="Eberl L."/>
            <person name="Pinto-Carbo M."/>
        </authorList>
    </citation>
    <scope>NUCLEOTIDE SEQUENCE [LARGE SCALE GENOMIC DNA]</scope>
    <source>
        <strain evidence="10">UZHbot4</strain>
    </source>
</reference>
<keyword evidence="7" id="KW-1133">Transmembrane helix</keyword>
<keyword evidence="5" id="KW-0175">Coiled coil</keyword>
<accession>A0A0L0M407</accession>
<feature type="domain" description="Methyl-accepting transducer" evidence="8">
    <location>
        <begin position="247"/>
        <end position="476"/>
    </location>
</feature>
<dbReference type="Pfam" id="PF00015">
    <property type="entry name" value="MCPsignal"/>
    <property type="match status" value="1"/>
</dbReference>
<dbReference type="PANTHER" id="PTHR43531">
    <property type="entry name" value="PROTEIN ICFG"/>
    <property type="match status" value="1"/>
</dbReference>
<keyword evidence="9" id="KW-0675">Receptor</keyword>
<evidence type="ECO:0000313" key="10">
    <source>
        <dbReference type="Proteomes" id="UP000036959"/>
    </source>
</evidence>
<protein>
    <submittedName>
        <fullName evidence="9">Methyl-accepting chemotaxis protein I (Serine chemoreceptor protein)</fullName>
    </submittedName>
</protein>
<dbReference type="GO" id="GO:0007165">
    <property type="term" value="P:signal transduction"/>
    <property type="evidence" value="ECO:0007669"/>
    <property type="project" value="UniProtKB-KW"/>
</dbReference>
<dbReference type="GO" id="GO:0006935">
    <property type="term" value="P:chemotaxis"/>
    <property type="evidence" value="ECO:0007669"/>
    <property type="project" value="InterPro"/>
</dbReference>
<dbReference type="CDD" id="cd11386">
    <property type="entry name" value="MCP_signal"/>
    <property type="match status" value="1"/>
</dbReference>